<name>A0ABW5WAE1_9PSEU</name>
<protein>
    <submittedName>
        <fullName evidence="10">Lycopene cyclase domain-containing protein</fullName>
    </submittedName>
</protein>
<comment type="pathway">
    <text evidence="2">Carotenoid biosynthesis.</text>
</comment>
<comment type="subcellular location">
    <subcellularLocation>
        <location evidence="1">Membrane</location>
        <topology evidence="1">Multi-pass membrane protein</topology>
    </subcellularLocation>
</comment>
<dbReference type="Proteomes" id="UP001597478">
    <property type="component" value="Unassembled WGS sequence"/>
</dbReference>
<sequence>MDSTDHLHYLLVLAACLVVTLPLEFLGDGVYRKPRKLARAIAPAAAVFLLWDVTAVALDVWSIDPRYTLGFTPLPGLPLEEVLFFVVIPLCGLLTFETARRFEPEPLP</sequence>
<feature type="transmembrane region" description="Helical" evidence="8">
    <location>
        <begin position="6"/>
        <end position="25"/>
    </location>
</feature>
<dbReference type="InterPro" id="IPR017825">
    <property type="entry name" value="Lycopene_cyclase_dom"/>
</dbReference>
<dbReference type="RefSeq" id="WP_377390727.1">
    <property type="nucleotide sequence ID" value="NZ_JBHSAN010000024.1"/>
</dbReference>
<evidence type="ECO:0000256" key="5">
    <source>
        <dbReference type="ARBA" id="ARBA00022989"/>
    </source>
</evidence>
<proteinExistence type="predicted"/>
<keyword evidence="3 8" id="KW-0812">Transmembrane</keyword>
<feature type="transmembrane region" description="Helical" evidence="8">
    <location>
        <begin position="37"/>
        <end position="62"/>
    </location>
</feature>
<feature type="domain" description="Lycopene cyclase" evidence="9">
    <location>
        <begin position="9"/>
        <end position="98"/>
    </location>
</feature>
<evidence type="ECO:0000256" key="4">
    <source>
        <dbReference type="ARBA" id="ARBA00022746"/>
    </source>
</evidence>
<feature type="transmembrane region" description="Helical" evidence="8">
    <location>
        <begin position="82"/>
        <end position="99"/>
    </location>
</feature>
<keyword evidence="5 8" id="KW-1133">Transmembrane helix</keyword>
<evidence type="ECO:0000313" key="10">
    <source>
        <dbReference type="EMBL" id="MFD2800877.1"/>
    </source>
</evidence>
<evidence type="ECO:0000313" key="11">
    <source>
        <dbReference type="Proteomes" id="UP001597478"/>
    </source>
</evidence>
<evidence type="ECO:0000256" key="7">
    <source>
        <dbReference type="ARBA" id="ARBA00023235"/>
    </source>
</evidence>
<keyword evidence="4" id="KW-0125">Carotenoid biosynthesis</keyword>
<keyword evidence="7" id="KW-0413">Isomerase</keyword>
<keyword evidence="6 8" id="KW-0472">Membrane</keyword>
<keyword evidence="11" id="KW-1185">Reference proteome</keyword>
<evidence type="ECO:0000256" key="2">
    <source>
        <dbReference type="ARBA" id="ARBA00004829"/>
    </source>
</evidence>
<comment type="caution">
    <text evidence="10">The sequence shown here is derived from an EMBL/GenBank/DDBJ whole genome shotgun (WGS) entry which is preliminary data.</text>
</comment>
<evidence type="ECO:0000259" key="9">
    <source>
        <dbReference type="Pfam" id="PF18916"/>
    </source>
</evidence>
<evidence type="ECO:0000256" key="1">
    <source>
        <dbReference type="ARBA" id="ARBA00004141"/>
    </source>
</evidence>
<accession>A0ABW5WAE1</accession>
<reference evidence="11" key="1">
    <citation type="journal article" date="2019" name="Int. J. Syst. Evol. Microbiol.">
        <title>The Global Catalogue of Microorganisms (GCM) 10K type strain sequencing project: providing services to taxonomists for standard genome sequencing and annotation.</title>
        <authorList>
            <consortium name="The Broad Institute Genomics Platform"/>
            <consortium name="The Broad Institute Genome Sequencing Center for Infectious Disease"/>
            <person name="Wu L."/>
            <person name="Ma J."/>
        </authorList>
    </citation>
    <scope>NUCLEOTIDE SEQUENCE [LARGE SCALE GENOMIC DNA]</scope>
    <source>
        <strain evidence="11">IBRC-M 10906</strain>
    </source>
</reference>
<evidence type="ECO:0000256" key="3">
    <source>
        <dbReference type="ARBA" id="ARBA00022692"/>
    </source>
</evidence>
<evidence type="ECO:0000256" key="6">
    <source>
        <dbReference type="ARBA" id="ARBA00023136"/>
    </source>
</evidence>
<dbReference type="Pfam" id="PF18916">
    <property type="entry name" value="Lycopene_cyc"/>
    <property type="match status" value="1"/>
</dbReference>
<evidence type="ECO:0000256" key="8">
    <source>
        <dbReference type="SAM" id="Phobius"/>
    </source>
</evidence>
<dbReference type="NCBIfam" id="TIGR03462">
    <property type="entry name" value="CarR_dom_SF"/>
    <property type="match status" value="1"/>
</dbReference>
<dbReference type="EMBL" id="JBHUOF010000021">
    <property type="protein sequence ID" value="MFD2800877.1"/>
    <property type="molecule type" value="Genomic_DNA"/>
</dbReference>
<organism evidence="10 11">
    <name type="scientific">Prauserella oleivorans</name>
    <dbReference type="NCBI Taxonomy" id="1478153"/>
    <lineage>
        <taxon>Bacteria</taxon>
        <taxon>Bacillati</taxon>
        <taxon>Actinomycetota</taxon>
        <taxon>Actinomycetes</taxon>
        <taxon>Pseudonocardiales</taxon>
        <taxon>Pseudonocardiaceae</taxon>
        <taxon>Prauserella</taxon>
    </lineage>
</organism>
<gene>
    <name evidence="10" type="ORF">ACFS2C_15905</name>
</gene>